<comment type="cofactor">
    <cofactor evidence="1">
        <name>pantetheine 4'-phosphate</name>
        <dbReference type="ChEBI" id="CHEBI:47942"/>
    </cofactor>
</comment>
<keyword evidence="3" id="KW-0597">Phosphoprotein</keyword>
<dbReference type="InterPro" id="IPR036736">
    <property type="entry name" value="ACP-like_sf"/>
</dbReference>
<comment type="caution">
    <text evidence="6">The sequence shown here is derived from an EMBL/GenBank/DDBJ whole genome shotgun (WGS) entry which is preliminary data.</text>
</comment>
<keyword evidence="2" id="KW-0596">Phosphopantetheine</keyword>
<dbReference type="InterPro" id="IPR001242">
    <property type="entry name" value="Condensation_dom"/>
</dbReference>
<keyword evidence="4" id="KW-0045">Antibiotic biosynthesis</keyword>
<keyword evidence="7" id="KW-1185">Reference proteome</keyword>
<dbReference type="Gene3D" id="3.30.559.10">
    <property type="entry name" value="Chloramphenicol acetyltransferase-like domain"/>
    <property type="match status" value="1"/>
</dbReference>
<dbReference type="PANTHER" id="PTHR45527">
    <property type="entry name" value="NONRIBOSOMAL PEPTIDE SYNTHETASE"/>
    <property type="match status" value="1"/>
</dbReference>
<evidence type="ECO:0000256" key="2">
    <source>
        <dbReference type="ARBA" id="ARBA00022450"/>
    </source>
</evidence>
<dbReference type="Gene3D" id="3.30.300.30">
    <property type="match status" value="1"/>
</dbReference>
<accession>A0A1S8TYQ1</accession>
<dbReference type="CDD" id="cd19531">
    <property type="entry name" value="LCL_NRPS-like"/>
    <property type="match status" value="1"/>
</dbReference>
<dbReference type="PROSITE" id="PS50075">
    <property type="entry name" value="CARRIER"/>
    <property type="match status" value="1"/>
</dbReference>
<evidence type="ECO:0000259" key="5">
    <source>
        <dbReference type="PROSITE" id="PS50075"/>
    </source>
</evidence>
<dbReference type="SUPFAM" id="SSF52777">
    <property type="entry name" value="CoA-dependent acyltransferases"/>
    <property type="match status" value="2"/>
</dbReference>
<evidence type="ECO:0000313" key="7">
    <source>
        <dbReference type="Proteomes" id="UP000190890"/>
    </source>
</evidence>
<feature type="domain" description="Carrier" evidence="5">
    <location>
        <begin position="40"/>
        <end position="115"/>
    </location>
</feature>
<dbReference type="SUPFAM" id="SSF56801">
    <property type="entry name" value="Acetyl-CoA synthetase-like"/>
    <property type="match status" value="1"/>
</dbReference>
<evidence type="ECO:0000313" key="6">
    <source>
        <dbReference type="EMBL" id="OOM82535.1"/>
    </source>
</evidence>
<evidence type="ECO:0000256" key="1">
    <source>
        <dbReference type="ARBA" id="ARBA00001957"/>
    </source>
</evidence>
<name>A0A1S8TYQ1_9CLOT</name>
<organism evidence="6 7">
    <name type="scientific">Clostridium puniceum</name>
    <dbReference type="NCBI Taxonomy" id="29367"/>
    <lineage>
        <taxon>Bacteria</taxon>
        <taxon>Bacillati</taxon>
        <taxon>Bacillota</taxon>
        <taxon>Clostridia</taxon>
        <taxon>Eubacteriales</taxon>
        <taxon>Clostridiaceae</taxon>
        <taxon>Clostridium</taxon>
    </lineage>
</organism>
<proteinExistence type="predicted"/>
<evidence type="ECO:0000256" key="4">
    <source>
        <dbReference type="ARBA" id="ARBA00023194"/>
    </source>
</evidence>
<dbReference type="SUPFAM" id="SSF47336">
    <property type="entry name" value="ACP-like"/>
    <property type="match status" value="1"/>
</dbReference>
<dbReference type="STRING" id="29367.CLPUN_00970"/>
<dbReference type="GO" id="GO:0044550">
    <property type="term" value="P:secondary metabolite biosynthetic process"/>
    <property type="evidence" value="ECO:0007669"/>
    <property type="project" value="TreeGrafter"/>
</dbReference>
<dbReference type="Pfam" id="PF00668">
    <property type="entry name" value="Condensation"/>
    <property type="match status" value="1"/>
</dbReference>
<dbReference type="PANTHER" id="PTHR45527:SF1">
    <property type="entry name" value="FATTY ACID SYNTHASE"/>
    <property type="match status" value="1"/>
</dbReference>
<evidence type="ECO:0000256" key="3">
    <source>
        <dbReference type="ARBA" id="ARBA00022553"/>
    </source>
</evidence>
<dbReference type="GO" id="GO:0017000">
    <property type="term" value="P:antibiotic biosynthetic process"/>
    <property type="evidence" value="ECO:0007669"/>
    <property type="project" value="UniProtKB-KW"/>
</dbReference>
<dbReference type="Proteomes" id="UP000190890">
    <property type="component" value="Unassembled WGS sequence"/>
</dbReference>
<dbReference type="GO" id="GO:0043041">
    <property type="term" value="P:amino acid activation for nonribosomal peptide biosynthetic process"/>
    <property type="evidence" value="ECO:0007669"/>
    <property type="project" value="TreeGrafter"/>
</dbReference>
<reference evidence="6 7" key="1">
    <citation type="submission" date="2016-05" db="EMBL/GenBank/DDBJ databases">
        <title>Microbial solvent formation.</title>
        <authorList>
            <person name="Poehlein A."/>
            <person name="Montoya Solano J.D."/>
            <person name="Flitsch S."/>
            <person name="Krabben P."/>
            <person name="Duerre P."/>
            <person name="Daniel R."/>
        </authorList>
    </citation>
    <scope>NUCLEOTIDE SEQUENCE [LARGE SCALE GENOMIC DNA]</scope>
    <source>
        <strain evidence="6 7">DSM 2619</strain>
    </source>
</reference>
<dbReference type="Gene3D" id="1.10.1200.10">
    <property type="entry name" value="ACP-like"/>
    <property type="match status" value="1"/>
</dbReference>
<dbReference type="GO" id="GO:0008610">
    <property type="term" value="P:lipid biosynthetic process"/>
    <property type="evidence" value="ECO:0007669"/>
    <property type="project" value="UniProtKB-ARBA"/>
</dbReference>
<dbReference type="PROSITE" id="PS00012">
    <property type="entry name" value="PHOSPHOPANTETHEINE"/>
    <property type="match status" value="1"/>
</dbReference>
<dbReference type="FunFam" id="1.10.1200.10:FF:000005">
    <property type="entry name" value="Nonribosomal peptide synthetase 1"/>
    <property type="match status" value="1"/>
</dbReference>
<dbReference type="InterPro" id="IPR009081">
    <property type="entry name" value="PP-bd_ACP"/>
</dbReference>
<dbReference type="InterPro" id="IPR045851">
    <property type="entry name" value="AMP-bd_C_sf"/>
</dbReference>
<dbReference type="GO" id="GO:0005829">
    <property type="term" value="C:cytosol"/>
    <property type="evidence" value="ECO:0007669"/>
    <property type="project" value="TreeGrafter"/>
</dbReference>
<dbReference type="InterPro" id="IPR006162">
    <property type="entry name" value="Ppantetheine_attach_site"/>
</dbReference>
<dbReference type="EMBL" id="LZZM01000008">
    <property type="protein sequence ID" value="OOM82535.1"/>
    <property type="molecule type" value="Genomic_DNA"/>
</dbReference>
<dbReference type="AlphaFoldDB" id="A0A1S8TYQ1"/>
<dbReference type="GO" id="GO:0003824">
    <property type="term" value="F:catalytic activity"/>
    <property type="evidence" value="ECO:0007669"/>
    <property type="project" value="InterPro"/>
</dbReference>
<dbReference type="Gene3D" id="3.30.559.30">
    <property type="entry name" value="Nonribosomal peptide synthetase, condensation domain"/>
    <property type="match status" value="1"/>
</dbReference>
<dbReference type="GO" id="GO:0031177">
    <property type="term" value="F:phosphopantetheine binding"/>
    <property type="evidence" value="ECO:0007669"/>
    <property type="project" value="TreeGrafter"/>
</dbReference>
<gene>
    <name evidence="6" type="primary">grsB_1</name>
    <name evidence="6" type="ORF">CLPUN_00970</name>
</gene>
<sequence length="575" mass="67872">MIPNYIMQIEELPVTVNGKVDRKELPEIDNIQAAGSEYEAPRSNIEEKLVKIWRDVLVKESISINDNFFDLGGHSLKATTIINRVNSEFDIRINVKELFENPTIKTFNKVILTLDKKQCLIINKCREKKEYYKASSAEKRVFALWEMDKSNIVYNIPVIVEIYEKINKEKIENILNKLIQRHEALRTSFYVVDGEIVQKIEENWQLDFKYEECNETIVKEKIRDFIRPFDLKKAPLMRCKLIKTGEKKYIFMVDFHHIATDGVSISILMKEFIELYRSNNLAEPVLQYKDFSEWQNSFDEKGELKEQEEYWLNRFKGDIPILNIESDYERPSVKNHEGYRINFTADKELTEKLNHIAKNTETTLYLVLLASYNVMLSKYSGQEDIVIGTAQAGRPYAEIENVVGMFVNTIALRNYPNKDKTFREFLIEVKNNTLRDFENSDYQFEKLIKKLDIKRDTSRNPLFDVMFLLEDMDFNSEAEIKLIQPEFNISKFDLTLTAAEIVEGIKFNLEYCIKLFENETIERMKEHFINILNSITDDLDIKIKDINIISDEKRELYINDMKKVKNVIDELEFDF</sequence>
<dbReference type="Pfam" id="PF00550">
    <property type="entry name" value="PP-binding"/>
    <property type="match status" value="1"/>
</dbReference>
<dbReference type="InterPro" id="IPR023213">
    <property type="entry name" value="CAT-like_dom_sf"/>
</dbReference>
<protein>
    <submittedName>
        <fullName evidence="6">Gramicidin S synthase 2</fullName>
    </submittedName>
</protein>